<sequence length="125" mass="13338">MKRTLPILLSAALILAFAQAALSQADMTTLAPAAFGKLTRPAAQFKHDEHNEKAKIDDCAVCHHSGADGKQDKTVSSEGTPCADCHKLEKTGKGTDLTNAYHKQCIGCHQEKGKGPIACGQCHKR</sequence>
<keyword evidence="10" id="KW-1185">Reference proteome</keyword>
<evidence type="ECO:0000256" key="4">
    <source>
        <dbReference type="ARBA" id="ARBA00022982"/>
    </source>
</evidence>
<evidence type="ECO:0000256" key="1">
    <source>
        <dbReference type="ARBA" id="ARBA00022448"/>
    </source>
</evidence>
<dbReference type="GO" id="GO:0009055">
    <property type="term" value="F:electron transfer activity"/>
    <property type="evidence" value="ECO:0007669"/>
    <property type="project" value="InterPro"/>
</dbReference>
<dbReference type="Proteomes" id="UP000198324">
    <property type="component" value="Unassembled WGS sequence"/>
</dbReference>
<keyword evidence="1" id="KW-0813">Transport</keyword>
<dbReference type="AlphaFoldDB" id="A0A239C338"/>
<feature type="binding site" description="axial binding residue" evidence="6">
    <location>
        <position position="47"/>
    </location>
    <ligand>
        <name>heme c</name>
        <dbReference type="ChEBI" id="CHEBI:61717"/>
        <label>1</label>
    </ligand>
    <ligandPart>
        <name>Fe</name>
        <dbReference type="ChEBI" id="CHEBI:18248"/>
    </ligandPart>
</feature>
<keyword evidence="4" id="KW-0249">Electron transport</keyword>
<feature type="binding site" description="axial binding residue" evidence="6">
    <location>
        <position position="109"/>
    </location>
    <ligand>
        <name>heme c</name>
        <dbReference type="ChEBI" id="CHEBI:61717"/>
        <label>1</label>
    </ligand>
    <ligandPart>
        <name>Fe</name>
        <dbReference type="ChEBI" id="CHEBI:18248"/>
    </ligandPart>
</feature>
<evidence type="ECO:0000256" key="2">
    <source>
        <dbReference type="ARBA" id="ARBA00022617"/>
    </source>
</evidence>
<feature type="binding site" description="axial binding residue" evidence="6">
    <location>
        <position position="62"/>
    </location>
    <ligand>
        <name>heme c</name>
        <dbReference type="ChEBI" id="CHEBI:61717"/>
        <label>1</label>
    </ligand>
    <ligandPart>
        <name>Fe</name>
        <dbReference type="ChEBI" id="CHEBI:18248"/>
    </ligandPart>
</feature>
<reference evidence="9 10" key="1">
    <citation type="submission" date="2017-06" db="EMBL/GenBank/DDBJ databases">
        <authorList>
            <person name="Kim H.J."/>
            <person name="Triplett B.A."/>
        </authorList>
    </citation>
    <scope>NUCLEOTIDE SEQUENCE [LARGE SCALE GENOMIC DNA]</scope>
    <source>
        <strain evidence="9 10">DSM 13116</strain>
    </source>
</reference>
<keyword evidence="2 6" id="KW-0349">Heme</keyword>
<evidence type="ECO:0000256" key="7">
    <source>
        <dbReference type="SAM" id="SignalP"/>
    </source>
</evidence>
<protein>
    <submittedName>
        <fullName evidence="9">Class III cytochrome C family protein</fullName>
    </submittedName>
</protein>
<dbReference type="Gene3D" id="3.90.10.10">
    <property type="entry name" value="Cytochrome C3"/>
    <property type="match status" value="1"/>
</dbReference>
<feature type="domain" description="Class III cytochrome C" evidence="8">
    <location>
        <begin position="29"/>
        <end position="123"/>
    </location>
</feature>
<feature type="chain" id="PRO_5013009073" evidence="7">
    <location>
        <begin position="21"/>
        <end position="125"/>
    </location>
</feature>
<keyword evidence="5 6" id="KW-0408">Iron</keyword>
<keyword evidence="3 6" id="KW-0479">Metal-binding</keyword>
<dbReference type="EMBL" id="FZOC01000007">
    <property type="protein sequence ID" value="SNS13783.1"/>
    <property type="molecule type" value="Genomic_DNA"/>
</dbReference>
<feature type="binding site" description="axial binding residue" evidence="6">
    <location>
        <position position="63"/>
    </location>
    <ligand>
        <name>heme c</name>
        <dbReference type="ChEBI" id="CHEBI:61717"/>
        <label>1</label>
    </ligand>
    <ligandPart>
        <name>Fe</name>
        <dbReference type="ChEBI" id="CHEBI:18248"/>
    </ligandPart>
</feature>
<feature type="binding site" description="axial binding residue" evidence="6">
    <location>
        <position position="105"/>
    </location>
    <ligand>
        <name>heme c</name>
        <dbReference type="ChEBI" id="CHEBI:61717"/>
        <label>1</label>
    </ligand>
    <ligandPart>
        <name>Fe</name>
        <dbReference type="ChEBI" id="CHEBI:18248"/>
    </ligandPart>
</feature>
<feature type="binding site" description="covalent" evidence="6">
    <location>
        <position position="64"/>
    </location>
    <ligand>
        <name>heme c</name>
        <dbReference type="ChEBI" id="CHEBI:61717"/>
        <label>1</label>
    </ligand>
</feature>
<accession>A0A239C338</accession>
<feature type="binding site" description="axial binding residue" evidence="6">
    <location>
        <position position="59"/>
    </location>
    <ligand>
        <name>heme c</name>
        <dbReference type="ChEBI" id="CHEBI:61717"/>
        <label>1</label>
    </ligand>
    <ligandPart>
        <name>Fe</name>
        <dbReference type="ChEBI" id="CHEBI:18248"/>
    </ligandPart>
</feature>
<organism evidence="9 10">
    <name type="scientific">Humidesulfovibrio mexicanus</name>
    <dbReference type="NCBI Taxonomy" id="147047"/>
    <lineage>
        <taxon>Bacteria</taxon>
        <taxon>Pseudomonadati</taxon>
        <taxon>Thermodesulfobacteriota</taxon>
        <taxon>Desulfovibrionia</taxon>
        <taxon>Desulfovibrionales</taxon>
        <taxon>Desulfovibrionaceae</taxon>
        <taxon>Humidesulfovibrio</taxon>
    </lineage>
</organism>
<proteinExistence type="predicted"/>
<keyword evidence="7" id="KW-0732">Signal</keyword>
<dbReference type="InterPro" id="IPR020942">
    <property type="entry name" value="Cyt_c_III_dom"/>
</dbReference>
<dbReference type="RefSeq" id="WP_089275092.1">
    <property type="nucleotide sequence ID" value="NZ_FZOC01000007.1"/>
</dbReference>
<feature type="binding site" description="axial binding residue" evidence="6">
    <location>
        <position position="119"/>
    </location>
    <ligand>
        <name>heme c</name>
        <dbReference type="ChEBI" id="CHEBI:61717"/>
        <label>1</label>
    </ligand>
    <ligandPart>
        <name>Fe</name>
        <dbReference type="ChEBI" id="CHEBI:18248"/>
    </ligandPart>
</feature>
<dbReference type="GO" id="GO:0046872">
    <property type="term" value="F:metal ion binding"/>
    <property type="evidence" value="ECO:0007669"/>
    <property type="project" value="UniProtKB-KW"/>
</dbReference>
<dbReference type="NCBIfam" id="NF045722">
    <property type="entry name" value="c3_cytochr_TmcA"/>
    <property type="match status" value="1"/>
</dbReference>
<evidence type="ECO:0000256" key="3">
    <source>
        <dbReference type="ARBA" id="ARBA00022723"/>
    </source>
</evidence>
<dbReference type="InterPro" id="IPR036280">
    <property type="entry name" value="Multihaem_cyt_sf"/>
</dbReference>
<evidence type="ECO:0000313" key="10">
    <source>
        <dbReference type="Proteomes" id="UP000198324"/>
    </source>
</evidence>
<dbReference type="InterPro" id="IPR002322">
    <property type="entry name" value="Cyt_c_III"/>
</dbReference>
<evidence type="ECO:0000259" key="8">
    <source>
        <dbReference type="Pfam" id="PF02085"/>
    </source>
</evidence>
<comment type="cofactor">
    <cofactor evidence="6">
        <name>heme c</name>
        <dbReference type="ChEBI" id="CHEBI:61717"/>
    </cofactor>
    <text evidence="6">Binds 4 heme c groups covalently per monomer.</text>
</comment>
<feature type="binding site" description="axial binding residue" evidence="6">
    <location>
        <position position="50"/>
    </location>
    <ligand>
        <name>heme c</name>
        <dbReference type="ChEBI" id="CHEBI:61717"/>
        <label>1</label>
    </ligand>
    <ligandPart>
        <name>Fe</name>
        <dbReference type="ChEBI" id="CHEBI:18248"/>
    </ligandPart>
</feature>
<feature type="binding site" description="axial binding residue" evidence="6">
    <location>
        <position position="123"/>
    </location>
    <ligand>
        <name>heme c</name>
        <dbReference type="ChEBI" id="CHEBI:61717"/>
        <label>1</label>
    </ligand>
    <ligandPart>
        <name>Fe</name>
        <dbReference type="ChEBI" id="CHEBI:18248"/>
    </ligandPart>
</feature>
<evidence type="ECO:0000313" key="9">
    <source>
        <dbReference type="EMBL" id="SNS13783.1"/>
    </source>
</evidence>
<name>A0A239C338_9BACT</name>
<evidence type="ECO:0000256" key="6">
    <source>
        <dbReference type="PIRSR" id="PIRSR602322-1"/>
    </source>
</evidence>
<dbReference type="CDD" id="cd08168">
    <property type="entry name" value="Cytochrom_C3"/>
    <property type="match status" value="1"/>
</dbReference>
<dbReference type="OrthoDB" id="9796996at2"/>
<dbReference type="Pfam" id="PF02085">
    <property type="entry name" value="Cytochrom_CIII"/>
    <property type="match status" value="1"/>
</dbReference>
<evidence type="ECO:0000256" key="5">
    <source>
        <dbReference type="ARBA" id="ARBA00023004"/>
    </source>
</evidence>
<dbReference type="PRINTS" id="PR00609">
    <property type="entry name" value="CYTOCHROMEC3"/>
</dbReference>
<feature type="signal peptide" evidence="7">
    <location>
        <begin position="1"/>
        <end position="20"/>
    </location>
</feature>
<dbReference type="GO" id="GO:0020037">
    <property type="term" value="F:heme binding"/>
    <property type="evidence" value="ECO:0007669"/>
    <property type="project" value="InterPro"/>
</dbReference>
<feature type="binding site" description="axial binding residue" evidence="6">
    <location>
        <position position="108"/>
    </location>
    <ligand>
        <name>heme c</name>
        <dbReference type="ChEBI" id="CHEBI:61717"/>
        <label>1</label>
    </ligand>
    <ligandPart>
        <name>Fe</name>
        <dbReference type="ChEBI" id="CHEBI:18248"/>
    </ligandPart>
</feature>
<gene>
    <name evidence="9" type="ORF">SAMN04488503_2888</name>
</gene>
<dbReference type="SUPFAM" id="SSF48695">
    <property type="entry name" value="Multiheme cytochromes"/>
    <property type="match status" value="1"/>
</dbReference>
<dbReference type="InterPro" id="IPR054899">
    <property type="entry name" value="c3_cytochr_TmcA"/>
</dbReference>
<feature type="binding site" description="axial binding residue" evidence="6">
    <location>
        <position position="122"/>
    </location>
    <ligand>
        <name>heme c</name>
        <dbReference type="ChEBI" id="CHEBI:61717"/>
        <label>1</label>
    </ligand>
    <ligandPart>
        <name>Fe</name>
        <dbReference type="ChEBI" id="CHEBI:18248"/>
    </ligandPart>
</feature>